<evidence type="ECO:0000256" key="1">
    <source>
        <dbReference type="SAM" id="Phobius"/>
    </source>
</evidence>
<keyword evidence="1" id="KW-1133">Transmembrane helix</keyword>
<evidence type="ECO:0000313" key="2">
    <source>
        <dbReference type="EMBL" id="RKP50954.1"/>
    </source>
</evidence>
<gene>
    <name evidence="2" type="ORF">D7S89_07820</name>
</gene>
<dbReference type="AlphaFoldDB" id="A0A494XS53"/>
<dbReference type="EMBL" id="RBZV01000002">
    <property type="protein sequence ID" value="RKP50954.1"/>
    <property type="molecule type" value="Genomic_DNA"/>
</dbReference>
<keyword evidence="1" id="KW-0472">Membrane</keyword>
<dbReference type="Proteomes" id="UP000280434">
    <property type="component" value="Unassembled WGS sequence"/>
</dbReference>
<sequence>MPALRQQLNQDRKKKMSFISLFSAFFLTRGRIGRSEWLTRLVIAALTCAAFGSLAGTTFGERGEDLFAVLFIWCAVALAIRRLHDVGRPGTALFIVVVPILGPVWILIQLFKRGLAHPNRFGTDPASRDDYLQVNIAE</sequence>
<dbReference type="PANTHER" id="PTHR34980:SF3">
    <property type="entry name" value="BLR8105 PROTEIN"/>
    <property type="match status" value="1"/>
</dbReference>
<dbReference type="Pfam" id="PF05656">
    <property type="entry name" value="DUF805"/>
    <property type="match status" value="1"/>
</dbReference>
<proteinExistence type="predicted"/>
<reference evidence="2 3" key="1">
    <citation type="submission" date="2018-10" db="EMBL/GenBank/DDBJ databases">
        <title>Paraburkholderia sp. 7MK8-2, isolated from soil.</title>
        <authorList>
            <person name="Gao Z.-H."/>
            <person name="Qiu L.-H."/>
        </authorList>
    </citation>
    <scope>NUCLEOTIDE SEQUENCE [LARGE SCALE GENOMIC DNA]</scope>
    <source>
        <strain evidence="2 3">7MK8-2</strain>
    </source>
</reference>
<accession>A0A494XS53</accession>
<evidence type="ECO:0000313" key="3">
    <source>
        <dbReference type="Proteomes" id="UP000280434"/>
    </source>
</evidence>
<dbReference type="PANTHER" id="PTHR34980">
    <property type="entry name" value="INNER MEMBRANE PROTEIN-RELATED-RELATED"/>
    <property type="match status" value="1"/>
</dbReference>
<keyword evidence="1" id="KW-0812">Transmembrane</keyword>
<keyword evidence="3" id="KW-1185">Reference proteome</keyword>
<dbReference type="InterPro" id="IPR008523">
    <property type="entry name" value="DUF805"/>
</dbReference>
<organism evidence="2 3">
    <name type="scientific">Trinickia fusca</name>
    <dbReference type="NCBI Taxonomy" id="2419777"/>
    <lineage>
        <taxon>Bacteria</taxon>
        <taxon>Pseudomonadati</taxon>
        <taxon>Pseudomonadota</taxon>
        <taxon>Betaproteobacteria</taxon>
        <taxon>Burkholderiales</taxon>
        <taxon>Burkholderiaceae</taxon>
        <taxon>Trinickia</taxon>
    </lineage>
</organism>
<dbReference type="GO" id="GO:0005886">
    <property type="term" value="C:plasma membrane"/>
    <property type="evidence" value="ECO:0007669"/>
    <property type="project" value="TreeGrafter"/>
</dbReference>
<comment type="caution">
    <text evidence="2">The sequence shown here is derived from an EMBL/GenBank/DDBJ whole genome shotgun (WGS) entry which is preliminary data.</text>
</comment>
<protein>
    <submittedName>
        <fullName evidence="2">DUF805 domain-containing protein</fullName>
    </submittedName>
</protein>
<feature type="transmembrane region" description="Helical" evidence="1">
    <location>
        <begin position="40"/>
        <end position="59"/>
    </location>
</feature>
<feature type="transmembrane region" description="Helical" evidence="1">
    <location>
        <begin position="90"/>
        <end position="111"/>
    </location>
</feature>
<feature type="transmembrane region" description="Helical" evidence="1">
    <location>
        <begin position="66"/>
        <end position="84"/>
    </location>
</feature>
<name>A0A494XS53_9BURK</name>